<dbReference type="AlphaFoldDB" id="A0A917DKB1"/>
<organism evidence="1 2">
    <name type="scientific">Emticicia aquatilis</name>
    <dbReference type="NCBI Taxonomy" id="1537369"/>
    <lineage>
        <taxon>Bacteria</taxon>
        <taxon>Pseudomonadati</taxon>
        <taxon>Bacteroidota</taxon>
        <taxon>Cytophagia</taxon>
        <taxon>Cytophagales</taxon>
        <taxon>Leadbetterellaceae</taxon>
        <taxon>Emticicia</taxon>
    </lineage>
</organism>
<protein>
    <submittedName>
        <fullName evidence="1">Uncharacterized protein</fullName>
    </submittedName>
</protein>
<gene>
    <name evidence="1" type="ORF">GCM10011514_04530</name>
</gene>
<reference evidence="1" key="2">
    <citation type="submission" date="2020-09" db="EMBL/GenBank/DDBJ databases">
        <authorList>
            <person name="Sun Q."/>
            <person name="Zhou Y."/>
        </authorList>
    </citation>
    <scope>NUCLEOTIDE SEQUENCE</scope>
    <source>
        <strain evidence="1">CGMCC 1.15958</strain>
    </source>
</reference>
<evidence type="ECO:0000313" key="2">
    <source>
        <dbReference type="Proteomes" id="UP000609064"/>
    </source>
</evidence>
<evidence type="ECO:0000313" key="1">
    <source>
        <dbReference type="EMBL" id="GGD43701.1"/>
    </source>
</evidence>
<proteinExistence type="predicted"/>
<reference evidence="1" key="1">
    <citation type="journal article" date="2014" name="Int. J. Syst. Evol. Microbiol.">
        <title>Complete genome sequence of Corynebacterium casei LMG S-19264T (=DSM 44701T), isolated from a smear-ripened cheese.</title>
        <authorList>
            <consortium name="US DOE Joint Genome Institute (JGI-PGF)"/>
            <person name="Walter F."/>
            <person name="Albersmeier A."/>
            <person name="Kalinowski J."/>
            <person name="Ruckert C."/>
        </authorList>
    </citation>
    <scope>NUCLEOTIDE SEQUENCE</scope>
    <source>
        <strain evidence="1">CGMCC 1.15958</strain>
    </source>
</reference>
<accession>A0A917DKB1</accession>
<dbReference type="EMBL" id="BMKK01000001">
    <property type="protein sequence ID" value="GGD43701.1"/>
    <property type="molecule type" value="Genomic_DNA"/>
</dbReference>
<keyword evidence="2" id="KW-1185">Reference proteome</keyword>
<dbReference type="Proteomes" id="UP000609064">
    <property type="component" value="Unassembled WGS sequence"/>
</dbReference>
<comment type="caution">
    <text evidence="1">The sequence shown here is derived from an EMBL/GenBank/DDBJ whole genome shotgun (WGS) entry which is preliminary data.</text>
</comment>
<name>A0A917DKB1_9BACT</name>
<sequence length="61" mass="6984">MSVFGAKILITGASMCMMYLKNFKKKLTFLNIFIEHRVLNVQRVNKCLFIGKFCPLVATIV</sequence>